<organism evidence="1 2">
    <name type="scientific">Pleurodeles waltl</name>
    <name type="common">Iberian ribbed newt</name>
    <dbReference type="NCBI Taxonomy" id="8319"/>
    <lineage>
        <taxon>Eukaryota</taxon>
        <taxon>Metazoa</taxon>
        <taxon>Chordata</taxon>
        <taxon>Craniata</taxon>
        <taxon>Vertebrata</taxon>
        <taxon>Euteleostomi</taxon>
        <taxon>Amphibia</taxon>
        <taxon>Batrachia</taxon>
        <taxon>Caudata</taxon>
        <taxon>Salamandroidea</taxon>
        <taxon>Salamandridae</taxon>
        <taxon>Pleurodelinae</taxon>
        <taxon>Pleurodeles</taxon>
    </lineage>
</organism>
<sequence length="71" mass="8091">MHIDIVIGGTFVNKSGLFFEWRTHLPELVTGETILVSISSNKRDSQYSTKSKLTVFNEIAQQEVLSDWKYG</sequence>
<proteinExistence type="predicted"/>
<evidence type="ECO:0000313" key="2">
    <source>
        <dbReference type="Proteomes" id="UP001066276"/>
    </source>
</evidence>
<dbReference type="EMBL" id="JANPWB010000001">
    <property type="protein sequence ID" value="KAJ1217441.1"/>
    <property type="molecule type" value="Genomic_DNA"/>
</dbReference>
<name>A0AAV7WXI6_PLEWA</name>
<dbReference type="AlphaFoldDB" id="A0AAV7WXI6"/>
<accession>A0AAV7WXI6</accession>
<reference evidence="1" key="1">
    <citation type="journal article" date="2022" name="bioRxiv">
        <title>Sequencing and chromosome-scale assembly of the giantPleurodeles waltlgenome.</title>
        <authorList>
            <person name="Brown T."/>
            <person name="Elewa A."/>
            <person name="Iarovenko S."/>
            <person name="Subramanian E."/>
            <person name="Araus A.J."/>
            <person name="Petzold A."/>
            <person name="Susuki M."/>
            <person name="Suzuki K.-i.T."/>
            <person name="Hayashi T."/>
            <person name="Toyoda A."/>
            <person name="Oliveira C."/>
            <person name="Osipova E."/>
            <person name="Leigh N.D."/>
            <person name="Simon A."/>
            <person name="Yun M.H."/>
        </authorList>
    </citation>
    <scope>NUCLEOTIDE SEQUENCE</scope>
    <source>
        <strain evidence="1">20211129_DDA</strain>
        <tissue evidence="1">Liver</tissue>
    </source>
</reference>
<protein>
    <submittedName>
        <fullName evidence="1">Uncharacterized protein</fullName>
    </submittedName>
</protein>
<gene>
    <name evidence="1" type="ORF">NDU88_005035</name>
</gene>
<dbReference type="Proteomes" id="UP001066276">
    <property type="component" value="Chromosome 1_1"/>
</dbReference>
<comment type="caution">
    <text evidence="1">The sequence shown here is derived from an EMBL/GenBank/DDBJ whole genome shotgun (WGS) entry which is preliminary data.</text>
</comment>
<evidence type="ECO:0000313" key="1">
    <source>
        <dbReference type="EMBL" id="KAJ1217441.1"/>
    </source>
</evidence>
<keyword evidence="2" id="KW-1185">Reference proteome</keyword>